<dbReference type="InterPro" id="IPR023465">
    <property type="entry name" value="Riboflavin_kinase_dom_sf"/>
</dbReference>
<evidence type="ECO:0000256" key="9">
    <source>
        <dbReference type="ARBA" id="ARBA00022777"/>
    </source>
</evidence>
<evidence type="ECO:0000256" key="10">
    <source>
        <dbReference type="ARBA" id="ARBA00022827"/>
    </source>
</evidence>
<comment type="pathway">
    <text evidence="2 15">Cofactor biosynthesis; FAD biosynthesis; FAD from FMN: step 1/1.</text>
</comment>
<evidence type="ECO:0000256" key="11">
    <source>
        <dbReference type="ARBA" id="ARBA00022840"/>
    </source>
</evidence>
<comment type="similarity">
    <text evidence="15">Belongs to the ribF family.</text>
</comment>
<comment type="catalytic activity">
    <reaction evidence="14 15">
        <text>FMN + ATP + H(+) = FAD + diphosphate</text>
        <dbReference type="Rhea" id="RHEA:17237"/>
        <dbReference type="ChEBI" id="CHEBI:15378"/>
        <dbReference type="ChEBI" id="CHEBI:30616"/>
        <dbReference type="ChEBI" id="CHEBI:33019"/>
        <dbReference type="ChEBI" id="CHEBI:57692"/>
        <dbReference type="ChEBI" id="CHEBI:58210"/>
        <dbReference type="EC" id="2.7.7.2"/>
    </reaction>
</comment>
<dbReference type="GO" id="GO:0005524">
    <property type="term" value="F:ATP binding"/>
    <property type="evidence" value="ECO:0007669"/>
    <property type="project" value="UniProtKB-UniRule"/>
</dbReference>
<sequence length="308" mass="34221">MMFFPTSETHMEISYKLASSVPIDSLTVGFFDGCHLGHQKLLSILTSYPGSSGVITFDPHPQAVLSKSPKLITETPERLELLQKFPIDFLGILPFSLEFASLSAEEFLSELHSQLHCKRLILGPDSRLGKGGLGNIKTLQPLGKSLGIEIVQAPSFYFNNEVISSQKIRKMLSHGDLETAHLYLGRPYAICGTVTAGNGIGSRLGFATLNVIKEECLLPYGVYACEVKHKHQTYFAVMNLGEAPTVHRDSLCLEAHLFNFSGNLYGERITFFPKKFLREEKKFASKEELICAIKHDVLQAKTLFHLSS</sequence>
<evidence type="ECO:0000259" key="16">
    <source>
        <dbReference type="SMART" id="SM00904"/>
    </source>
</evidence>
<evidence type="ECO:0000313" key="17">
    <source>
        <dbReference type="EMBL" id="AEB41759.1"/>
    </source>
</evidence>
<keyword evidence="6 15" id="KW-0808">Transferase</keyword>
<evidence type="ECO:0000256" key="4">
    <source>
        <dbReference type="ARBA" id="ARBA00022630"/>
    </source>
</evidence>
<keyword evidence="11 15" id="KW-0067">ATP-binding</keyword>
<evidence type="ECO:0000313" key="18">
    <source>
        <dbReference type="Proteomes" id="UP000008305"/>
    </source>
</evidence>
<keyword evidence="10 15" id="KW-0274">FAD</keyword>
<dbReference type="GO" id="GO:0008531">
    <property type="term" value="F:riboflavin kinase activity"/>
    <property type="evidence" value="ECO:0007669"/>
    <property type="project" value="UniProtKB-UniRule"/>
</dbReference>
<dbReference type="InterPro" id="IPR002606">
    <property type="entry name" value="Riboflavin_kinase_bac"/>
</dbReference>
<evidence type="ECO:0000256" key="14">
    <source>
        <dbReference type="ARBA" id="ARBA00049494"/>
    </source>
</evidence>
<dbReference type="InterPro" id="IPR015865">
    <property type="entry name" value="Riboflavin_kinase_bac/euk"/>
</dbReference>
<keyword evidence="7 15" id="KW-0548">Nucleotidyltransferase</keyword>
<dbReference type="NCBIfam" id="NF004162">
    <property type="entry name" value="PRK05627.1-5"/>
    <property type="match status" value="1"/>
</dbReference>
<proteinExistence type="inferred from homology"/>
<dbReference type="Gene3D" id="2.40.30.30">
    <property type="entry name" value="Riboflavin kinase-like"/>
    <property type="match status" value="1"/>
</dbReference>
<gene>
    <name evidence="17" type="primary">ribF</name>
    <name evidence="17" type="ordered locus">G5S_0815</name>
</gene>
<dbReference type="GO" id="GO:0009398">
    <property type="term" value="P:FMN biosynthetic process"/>
    <property type="evidence" value="ECO:0007669"/>
    <property type="project" value="UniProtKB-UniRule"/>
</dbReference>
<dbReference type="PANTHER" id="PTHR22749">
    <property type="entry name" value="RIBOFLAVIN KINASE/FMN ADENYLYLTRANSFERASE"/>
    <property type="match status" value="1"/>
</dbReference>
<dbReference type="PIRSF" id="PIRSF004491">
    <property type="entry name" value="FAD_Synth"/>
    <property type="match status" value="1"/>
</dbReference>
<evidence type="ECO:0000256" key="1">
    <source>
        <dbReference type="ARBA" id="ARBA00002121"/>
    </source>
</evidence>
<keyword evidence="4 15" id="KW-0285">Flavoprotein</keyword>
<dbReference type="SMART" id="SM00904">
    <property type="entry name" value="Flavokinase"/>
    <property type="match status" value="1"/>
</dbReference>
<keyword evidence="12" id="KW-0511">Multifunctional enzyme</keyword>
<dbReference type="EC" id="2.7.1.26" evidence="15"/>
<comment type="pathway">
    <text evidence="3 15">Cofactor biosynthesis; FMN biosynthesis; FMN from riboflavin (ATP route): step 1/1.</text>
</comment>
<dbReference type="SUPFAM" id="SSF82114">
    <property type="entry name" value="Riboflavin kinase-like"/>
    <property type="match status" value="1"/>
</dbReference>
<dbReference type="EMBL" id="CP002608">
    <property type="protein sequence ID" value="AEB41759.1"/>
    <property type="molecule type" value="Genomic_DNA"/>
</dbReference>
<keyword evidence="5 15" id="KW-0288">FMN</keyword>
<evidence type="ECO:0000256" key="3">
    <source>
        <dbReference type="ARBA" id="ARBA00005201"/>
    </source>
</evidence>
<dbReference type="GO" id="GO:0009231">
    <property type="term" value="P:riboflavin biosynthetic process"/>
    <property type="evidence" value="ECO:0007669"/>
    <property type="project" value="InterPro"/>
</dbReference>
<dbReference type="EC" id="2.7.7.2" evidence="15"/>
<keyword evidence="18" id="KW-1185">Reference proteome</keyword>
<dbReference type="GO" id="GO:0006747">
    <property type="term" value="P:FAD biosynthetic process"/>
    <property type="evidence" value="ECO:0007669"/>
    <property type="project" value="UniProtKB-UniRule"/>
</dbReference>
<evidence type="ECO:0000256" key="8">
    <source>
        <dbReference type="ARBA" id="ARBA00022741"/>
    </source>
</evidence>
<feature type="domain" description="Riboflavin kinase" evidence="16">
    <location>
        <begin position="183"/>
        <end position="305"/>
    </location>
</feature>
<keyword evidence="9 15" id="KW-0418">Kinase</keyword>
<dbReference type="Proteomes" id="UP000008305">
    <property type="component" value="Chromosome"/>
</dbReference>
<dbReference type="CDD" id="cd02064">
    <property type="entry name" value="FAD_synthetase_N"/>
    <property type="match status" value="1"/>
</dbReference>
<keyword evidence="8 15" id="KW-0547">Nucleotide-binding</keyword>
<name>A0AA34WI53_CHLPE</name>
<evidence type="ECO:0000256" key="12">
    <source>
        <dbReference type="ARBA" id="ARBA00023268"/>
    </source>
</evidence>
<evidence type="ECO:0000256" key="6">
    <source>
        <dbReference type="ARBA" id="ARBA00022679"/>
    </source>
</evidence>
<evidence type="ECO:0000256" key="5">
    <source>
        <dbReference type="ARBA" id="ARBA00022643"/>
    </source>
</evidence>
<protein>
    <recommendedName>
        <fullName evidence="15">Riboflavin biosynthesis protein</fullName>
    </recommendedName>
    <domain>
        <recommendedName>
            <fullName evidence="15">Riboflavin kinase</fullName>
            <ecNumber evidence="15">2.7.1.26</ecNumber>
        </recommendedName>
        <alternativeName>
            <fullName evidence="15">Flavokinase</fullName>
        </alternativeName>
    </domain>
    <domain>
        <recommendedName>
            <fullName evidence="15">FMN adenylyltransferase</fullName>
            <ecNumber evidence="15">2.7.7.2</ecNumber>
        </recommendedName>
        <alternativeName>
            <fullName evidence="15">FAD pyrophosphorylase</fullName>
        </alternativeName>
        <alternativeName>
            <fullName evidence="15">FAD synthase</fullName>
        </alternativeName>
    </domain>
</protein>
<evidence type="ECO:0000256" key="13">
    <source>
        <dbReference type="ARBA" id="ARBA00047880"/>
    </source>
</evidence>
<evidence type="ECO:0000256" key="15">
    <source>
        <dbReference type="PIRNR" id="PIRNR004491"/>
    </source>
</evidence>
<dbReference type="InterPro" id="IPR023468">
    <property type="entry name" value="Riboflavin_kinase"/>
</dbReference>
<dbReference type="InterPro" id="IPR014729">
    <property type="entry name" value="Rossmann-like_a/b/a_fold"/>
</dbReference>
<dbReference type="Gene3D" id="3.40.50.620">
    <property type="entry name" value="HUPs"/>
    <property type="match status" value="1"/>
</dbReference>
<evidence type="ECO:0000256" key="7">
    <source>
        <dbReference type="ARBA" id="ARBA00022695"/>
    </source>
</evidence>
<dbReference type="KEGG" id="cpm:G5S_0815"/>
<dbReference type="PANTHER" id="PTHR22749:SF6">
    <property type="entry name" value="RIBOFLAVIN KINASE"/>
    <property type="match status" value="1"/>
</dbReference>
<dbReference type="SUPFAM" id="SSF52374">
    <property type="entry name" value="Nucleotidylyl transferase"/>
    <property type="match status" value="1"/>
</dbReference>
<dbReference type="Pfam" id="PF01687">
    <property type="entry name" value="Flavokinase"/>
    <property type="match status" value="1"/>
</dbReference>
<dbReference type="InterPro" id="IPR015864">
    <property type="entry name" value="FAD_synthase"/>
</dbReference>
<dbReference type="GO" id="GO:0003919">
    <property type="term" value="F:FMN adenylyltransferase activity"/>
    <property type="evidence" value="ECO:0007669"/>
    <property type="project" value="UniProtKB-UniRule"/>
</dbReference>
<organism evidence="17 18">
    <name type="scientific">Chlamydia pecorum (strain ATCC VR-628 / DSM 29919 / E58)</name>
    <name type="common">Chlamydophila pecorum</name>
    <dbReference type="NCBI Taxonomy" id="331635"/>
    <lineage>
        <taxon>Bacteria</taxon>
        <taxon>Pseudomonadati</taxon>
        <taxon>Chlamydiota</taxon>
        <taxon>Chlamydiia</taxon>
        <taxon>Chlamydiales</taxon>
        <taxon>Chlamydiaceae</taxon>
        <taxon>Chlamydia/Chlamydophila group</taxon>
        <taxon>Chlamydia</taxon>
    </lineage>
</organism>
<comment type="catalytic activity">
    <reaction evidence="13 15">
        <text>riboflavin + ATP = FMN + ADP + H(+)</text>
        <dbReference type="Rhea" id="RHEA:14357"/>
        <dbReference type="ChEBI" id="CHEBI:15378"/>
        <dbReference type="ChEBI" id="CHEBI:30616"/>
        <dbReference type="ChEBI" id="CHEBI:57986"/>
        <dbReference type="ChEBI" id="CHEBI:58210"/>
        <dbReference type="ChEBI" id="CHEBI:456216"/>
        <dbReference type="EC" id="2.7.1.26"/>
    </reaction>
</comment>
<reference evidence="17 18" key="1">
    <citation type="journal article" date="2011" name="J. Bacteriol.">
        <title>Genome sequence of the obligate intracellular animal pathogen Chlamydia pecorum E58.</title>
        <authorList>
            <person name="Mojica S."/>
            <person name="Huot Creasy H."/>
            <person name="Daugherty S."/>
            <person name="Read T.D."/>
            <person name="Kim T."/>
            <person name="Kaltenboeck B."/>
            <person name="Bavoil P."/>
            <person name="Myers G.S."/>
        </authorList>
    </citation>
    <scope>NUCLEOTIDE SEQUENCE [LARGE SCALE GENOMIC DNA]</scope>
    <source>
        <strain evidence="17 18">E58</strain>
    </source>
</reference>
<evidence type="ECO:0000256" key="2">
    <source>
        <dbReference type="ARBA" id="ARBA00004726"/>
    </source>
</evidence>
<dbReference type="AlphaFoldDB" id="A0AA34WI53"/>
<accession>A0AA34WI53</accession>
<dbReference type="NCBIfam" id="TIGR00083">
    <property type="entry name" value="ribF"/>
    <property type="match status" value="1"/>
</dbReference>
<comment type="function">
    <text evidence="1">Catalyzes the phosphorylation of riboflavin to FMN followed by the adenylation of FMN to FAD.</text>
</comment>
<dbReference type="Pfam" id="PF06574">
    <property type="entry name" value="FAD_syn"/>
    <property type="match status" value="1"/>
</dbReference>